<feature type="compositionally biased region" description="Polar residues" evidence="4">
    <location>
        <begin position="371"/>
        <end position="387"/>
    </location>
</feature>
<dbReference type="OrthoDB" id="418595at2759"/>
<feature type="compositionally biased region" description="Basic and acidic residues" evidence="4">
    <location>
        <begin position="245"/>
        <end position="258"/>
    </location>
</feature>
<name>A0A8H3G7F8_9LECA</name>
<feature type="domain" description="Zinc finger PHD-type" evidence="5">
    <location>
        <begin position="101"/>
        <end position="172"/>
    </location>
</feature>
<feature type="compositionally biased region" description="Acidic residues" evidence="4">
    <location>
        <begin position="87"/>
        <end position="97"/>
    </location>
</feature>
<evidence type="ECO:0000256" key="2">
    <source>
        <dbReference type="ARBA" id="ARBA00022771"/>
    </source>
</evidence>
<feature type="region of interest" description="Disordered" evidence="4">
    <location>
        <begin position="186"/>
        <end position="481"/>
    </location>
</feature>
<dbReference type="EMBL" id="CAJPDT010000103">
    <property type="protein sequence ID" value="CAF9937908.1"/>
    <property type="molecule type" value="Genomic_DNA"/>
</dbReference>
<feature type="region of interest" description="Disordered" evidence="4">
    <location>
        <begin position="508"/>
        <end position="536"/>
    </location>
</feature>
<dbReference type="InterPro" id="IPR013083">
    <property type="entry name" value="Znf_RING/FYVE/PHD"/>
</dbReference>
<protein>
    <recommendedName>
        <fullName evidence="5">Zinc finger PHD-type domain-containing protein</fullName>
    </recommendedName>
</protein>
<evidence type="ECO:0000313" key="7">
    <source>
        <dbReference type="Proteomes" id="UP000664534"/>
    </source>
</evidence>
<dbReference type="InterPro" id="IPR003903">
    <property type="entry name" value="UIM_dom"/>
</dbReference>
<dbReference type="PANTHER" id="PTHR47793:SF1">
    <property type="entry name" value="HISTONE DEACETYLASE COMPLEX SUBUNIT CTI6"/>
    <property type="match status" value="1"/>
</dbReference>
<reference evidence="6" key="1">
    <citation type="submission" date="2021-03" db="EMBL/GenBank/DDBJ databases">
        <authorList>
            <person name="Tagirdzhanova G."/>
        </authorList>
    </citation>
    <scope>NUCLEOTIDE SEQUENCE</scope>
</reference>
<dbReference type="GO" id="GO:0008270">
    <property type="term" value="F:zinc ion binding"/>
    <property type="evidence" value="ECO:0007669"/>
    <property type="project" value="UniProtKB-KW"/>
</dbReference>
<dbReference type="InterPro" id="IPR001965">
    <property type="entry name" value="Znf_PHD"/>
</dbReference>
<dbReference type="InterPro" id="IPR053051">
    <property type="entry name" value="HDAC_complex_subunit"/>
</dbReference>
<dbReference type="GO" id="GO:0061186">
    <property type="term" value="P:negative regulation of silent mating-type cassette heterochromatin formation"/>
    <property type="evidence" value="ECO:0007669"/>
    <property type="project" value="TreeGrafter"/>
</dbReference>
<feature type="compositionally biased region" description="Polar residues" evidence="4">
    <location>
        <begin position="39"/>
        <end position="58"/>
    </location>
</feature>
<keyword evidence="7" id="KW-1185">Reference proteome</keyword>
<keyword evidence="2" id="KW-0863">Zinc-finger</keyword>
<dbReference type="PROSITE" id="PS50330">
    <property type="entry name" value="UIM"/>
    <property type="match status" value="1"/>
</dbReference>
<keyword evidence="1" id="KW-0479">Metal-binding</keyword>
<dbReference type="Gene3D" id="3.30.40.10">
    <property type="entry name" value="Zinc/RING finger domain, C3HC4 (zinc finger)"/>
    <property type="match status" value="1"/>
</dbReference>
<feature type="compositionally biased region" description="Polar residues" evidence="4">
    <location>
        <begin position="9"/>
        <end position="23"/>
    </location>
</feature>
<feature type="compositionally biased region" description="Low complexity" evidence="4">
    <location>
        <begin position="511"/>
        <end position="524"/>
    </location>
</feature>
<dbReference type="Pfam" id="PF20826">
    <property type="entry name" value="PHD_5"/>
    <property type="match status" value="1"/>
</dbReference>
<dbReference type="InterPro" id="IPR019786">
    <property type="entry name" value="Zinc_finger_PHD-type_CS"/>
</dbReference>
<dbReference type="Proteomes" id="UP000664534">
    <property type="component" value="Unassembled WGS sequence"/>
</dbReference>
<evidence type="ECO:0000256" key="3">
    <source>
        <dbReference type="ARBA" id="ARBA00022833"/>
    </source>
</evidence>
<feature type="region of interest" description="Disordered" evidence="4">
    <location>
        <begin position="1"/>
        <end position="133"/>
    </location>
</feature>
<feature type="compositionally biased region" description="Basic and acidic residues" evidence="4">
    <location>
        <begin position="305"/>
        <end position="320"/>
    </location>
</feature>
<dbReference type="InterPro" id="IPR011011">
    <property type="entry name" value="Znf_FYVE_PHD"/>
</dbReference>
<comment type="caution">
    <text evidence="6">The sequence shown here is derived from an EMBL/GenBank/DDBJ whole genome shotgun (WGS) entry which is preliminary data.</text>
</comment>
<dbReference type="PANTHER" id="PTHR47793">
    <property type="entry name" value="HISTONE DEACETYLASE COMPLEX SUBUNIT CTI6"/>
    <property type="match status" value="1"/>
</dbReference>
<proteinExistence type="predicted"/>
<dbReference type="PROSITE" id="PS01359">
    <property type="entry name" value="ZF_PHD_1"/>
    <property type="match status" value="1"/>
</dbReference>
<dbReference type="GO" id="GO:0033698">
    <property type="term" value="C:Rpd3L complex"/>
    <property type="evidence" value="ECO:0007669"/>
    <property type="project" value="TreeGrafter"/>
</dbReference>
<feature type="compositionally biased region" description="Basic and acidic residues" evidence="4">
    <location>
        <begin position="332"/>
        <end position="348"/>
    </location>
</feature>
<dbReference type="GO" id="GO:0070210">
    <property type="term" value="C:Rpd3L-Expanded complex"/>
    <property type="evidence" value="ECO:0007669"/>
    <property type="project" value="TreeGrafter"/>
</dbReference>
<sequence>MSPRRSSRARTTQPTPSAPQHTNSSSSSISSVRADPSARPQNKVPSPRSSVAARSQTSEDPEAPARPQSRRTRNSQDDPKNEVPPGIDDENDDEVEEEVTRCICGNQEYPGLPDPDPVKTVSKDESAPASFAEDTTGWFIQCDECKVWQHGGCVGIMDEATSPEEYFCEQCRKDLHKITTTANGRKYSHYLPMRESKSPKPSPSPAATEKPRKSKDGRKALANADNTSKGRRSTMNSRDAAYEEEQLRQAIEESKREGGAPGTITGRRKGKRSRSESEERDGNVKRQRTTSGSASSASQSKSRRHDADSENEIEKPEKNKNFRGAAARNHRNKEVRDREAQREKERADAPGGRKGRTERRRGDESDPSPQPLSRTVSARGANTTNTLFAAPALPDHPPPKAVQKKTGRPPAKRGRVGRNQYTKDRDLPAEKPITTISPARSNNSHDAENGTTHLNGSSTGNGFADSNGFGKPSKPRHMNFNRTSMNDMKRRVAGILEFISHTQVEMAGLGPPSTTKSSTSTSTPAEINGNRSDVHVNGSKLDTDSGKLVNAALADLDGINEQAFAAMSSVAMMEVLTRRLMKWQAEYGKWGEK</sequence>
<feature type="compositionally biased region" description="Basic residues" evidence="4">
    <location>
        <begin position="402"/>
        <end position="416"/>
    </location>
</feature>
<accession>A0A8H3G7F8</accession>
<evidence type="ECO:0000313" key="6">
    <source>
        <dbReference type="EMBL" id="CAF9937908.1"/>
    </source>
</evidence>
<dbReference type="GO" id="GO:0061188">
    <property type="term" value="P:negative regulation of rDNA heterochromatin formation"/>
    <property type="evidence" value="ECO:0007669"/>
    <property type="project" value="TreeGrafter"/>
</dbReference>
<gene>
    <name evidence="6" type="ORF">IMSHALPRED_000589</name>
</gene>
<dbReference type="SMART" id="SM00249">
    <property type="entry name" value="PHD"/>
    <property type="match status" value="1"/>
</dbReference>
<dbReference type="SUPFAM" id="SSF57903">
    <property type="entry name" value="FYVE/PHD zinc finger"/>
    <property type="match status" value="1"/>
</dbReference>
<feature type="compositionally biased region" description="Basic and acidic residues" evidence="4">
    <location>
        <begin position="273"/>
        <end position="284"/>
    </location>
</feature>
<evidence type="ECO:0000259" key="5">
    <source>
        <dbReference type="SMART" id="SM00249"/>
    </source>
</evidence>
<feature type="compositionally biased region" description="Polar residues" evidence="4">
    <location>
        <begin position="449"/>
        <end position="461"/>
    </location>
</feature>
<keyword evidence="3" id="KW-0862">Zinc</keyword>
<evidence type="ECO:0000256" key="4">
    <source>
        <dbReference type="SAM" id="MobiDB-lite"/>
    </source>
</evidence>
<feature type="compositionally biased region" description="Low complexity" evidence="4">
    <location>
        <begin position="289"/>
        <end position="300"/>
    </location>
</feature>
<evidence type="ECO:0000256" key="1">
    <source>
        <dbReference type="ARBA" id="ARBA00022723"/>
    </source>
</evidence>
<dbReference type="AlphaFoldDB" id="A0A8H3G7F8"/>
<organism evidence="6 7">
    <name type="scientific">Imshaugia aleurites</name>
    <dbReference type="NCBI Taxonomy" id="172621"/>
    <lineage>
        <taxon>Eukaryota</taxon>
        <taxon>Fungi</taxon>
        <taxon>Dikarya</taxon>
        <taxon>Ascomycota</taxon>
        <taxon>Pezizomycotina</taxon>
        <taxon>Lecanoromycetes</taxon>
        <taxon>OSLEUM clade</taxon>
        <taxon>Lecanoromycetidae</taxon>
        <taxon>Lecanorales</taxon>
        <taxon>Lecanorineae</taxon>
        <taxon>Parmeliaceae</taxon>
        <taxon>Imshaugia</taxon>
    </lineage>
</organism>